<dbReference type="PANTHER" id="PTHR40039:SF1">
    <property type="entry name" value="PROTEIN DLTD"/>
    <property type="match status" value="1"/>
</dbReference>
<dbReference type="InterPro" id="IPR001466">
    <property type="entry name" value="Beta-lactam-related"/>
</dbReference>
<protein>
    <submittedName>
        <fullName evidence="3">D-alanyl-lipoteichoic acid biosynthesis protein DltD</fullName>
    </submittedName>
</protein>
<accession>A0A6G7B797</accession>
<evidence type="ECO:0000256" key="1">
    <source>
        <dbReference type="SAM" id="Phobius"/>
    </source>
</evidence>
<proteinExistence type="predicted"/>
<dbReference type="EMBL" id="CP049228">
    <property type="protein sequence ID" value="QIH23262.1"/>
    <property type="molecule type" value="Genomic_DNA"/>
</dbReference>
<dbReference type="InterPro" id="IPR012338">
    <property type="entry name" value="Beta-lactam/transpept-like"/>
</dbReference>
<keyword evidence="1" id="KW-1133">Transmembrane helix</keyword>
<dbReference type="AlphaFoldDB" id="A0A6G7B797"/>
<dbReference type="Pfam" id="PF00144">
    <property type="entry name" value="Beta-lactamase"/>
    <property type="match status" value="1"/>
</dbReference>
<gene>
    <name evidence="3" type="primary">dltD</name>
    <name evidence="3" type="ORF">G6Z83_00255</name>
</gene>
<dbReference type="InterPro" id="IPR023896">
    <property type="entry name" value="LTA_DltD"/>
</dbReference>
<dbReference type="Proteomes" id="UP000501676">
    <property type="component" value="Chromosome"/>
</dbReference>
<sequence>MNSKSRLLHIFGPLICAFVLLELVLLYPWTTDIKSEQLLYKASVSCSKNIFKGQEIKQAAFSKEYVPFYGSSELLRMDCCHPSVLAYKYKRDYKPFLLGGPGSQSLTQFFNMQETVQQLQNKKAVYIISPQWFTKQGQNPNAFGLYFSQLQLVNWLLSAKDSIATRYVARRLLSMPKVAINSNVITNYALMMIASGKKLTPEQLLWFRIRRRMLLNEDNFFTSMFCDDNVDHIKKVSEKLPDKYDPDKLHEVATLEGKLNTNNNPFGIANQFYTKRLNNANLQRLKGAQKAFNYTKSPEYSDLQLVLSEFAKEHVNVLFVIPPVNKKWSDYTGLSSKMYQKTVAKIKQQLISQGFYNIADLSRDGGKPYFMEDTIHLGWNGWLEVDKYVRPLMKQCNIPISYNLKNYYFSKTWANKVNIKHTTKQLTPKKQAQLHIKQALDNAKVRGNVLVIKNNKTFLNYQNSYADYDMKKETLPNSSYLINSTQKVMTAVMLMKQVEKGRLSLSDKLSKFYPQVPSADKISISQLLSMTSGLATRPRAILGTSTFKSNQAGIRYDIRKNIIFSPKLYNKRYYDSFNYVLISGILEKITHKTYEQLFTATFIKPLALKHTAFAWSKPAKMLEIGAVNSYQSLDNVSNPLVKVNIDINQLHGLVGAGNIYMSNADLYKTIRYILQGKIISNQSIKELFNKVNNKNDGSNYMGGFYNFVSFKSCNGYGYGFSNFVRISKDGSNAIIVQTNMPIKGFFALRATMNKLILGLSN</sequence>
<dbReference type="SUPFAM" id="SSF56601">
    <property type="entry name" value="beta-lactamase/transpeptidase-like"/>
    <property type="match status" value="1"/>
</dbReference>
<dbReference type="InterPro" id="IPR006998">
    <property type="entry name" value="DltD"/>
</dbReference>
<dbReference type="Gene3D" id="3.40.710.10">
    <property type="entry name" value="DD-peptidase/beta-lactamase superfamily"/>
    <property type="match status" value="1"/>
</dbReference>
<dbReference type="PANTHER" id="PTHR40039">
    <property type="entry name" value="PROTEIN DLTD"/>
    <property type="match status" value="1"/>
</dbReference>
<organism evidence="3 4">
    <name type="scientific">Lactobacillus iners</name>
    <dbReference type="NCBI Taxonomy" id="147802"/>
    <lineage>
        <taxon>Bacteria</taxon>
        <taxon>Bacillati</taxon>
        <taxon>Bacillota</taxon>
        <taxon>Bacilli</taxon>
        <taxon>Lactobacillales</taxon>
        <taxon>Lactobacillaceae</taxon>
        <taxon>Lactobacillus</taxon>
    </lineage>
</organism>
<dbReference type="RefSeq" id="WP_164823854.1">
    <property type="nucleotide sequence ID" value="NZ_CP049228.1"/>
</dbReference>
<keyword evidence="1" id="KW-0812">Transmembrane</keyword>
<reference evidence="3 4" key="1">
    <citation type="submission" date="2020-02" db="EMBL/GenBank/DDBJ databases">
        <title>Complete genome sequences of six Lactobacillus iners strains isolated from the human vagina.</title>
        <authorList>
            <person name="France M.T."/>
            <person name="Rutt L."/>
            <person name="Narina S."/>
            <person name="Arbaugh S."/>
            <person name="Humphrys M.S."/>
            <person name="Ma B."/>
            <person name="Hayward M.R."/>
            <person name="Relman D."/>
            <person name="Kwon D.S."/>
            <person name="Ravel J."/>
        </authorList>
    </citation>
    <scope>NUCLEOTIDE SEQUENCE [LARGE SCALE GENOMIC DNA]</scope>
    <source>
        <strain evidence="3 4">C0210C1</strain>
    </source>
</reference>
<name>A0A6G7B797_9LACO</name>
<feature type="domain" description="Beta-lactamase-related" evidence="2">
    <location>
        <begin position="437"/>
        <end position="739"/>
    </location>
</feature>
<evidence type="ECO:0000259" key="2">
    <source>
        <dbReference type="Pfam" id="PF00144"/>
    </source>
</evidence>
<dbReference type="NCBIfam" id="TIGR04092">
    <property type="entry name" value="LTA_DltD"/>
    <property type="match status" value="1"/>
</dbReference>
<evidence type="ECO:0000313" key="3">
    <source>
        <dbReference type="EMBL" id="QIH23262.1"/>
    </source>
</evidence>
<dbReference type="Pfam" id="PF04914">
    <property type="entry name" value="DltD"/>
    <property type="match status" value="1"/>
</dbReference>
<evidence type="ECO:0000313" key="4">
    <source>
        <dbReference type="Proteomes" id="UP000501676"/>
    </source>
</evidence>
<keyword evidence="1" id="KW-0472">Membrane</keyword>
<feature type="transmembrane region" description="Helical" evidence="1">
    <location>
        <begin position="7"/>
        <end position="29"/>
    </location>
</feature>